<reference evidence="7 8" key="1">
    <citation type="submission" date="2022-12" db="EMBL/GenBank/DDBJ databases">
        <title>Chromosome-level genome of Tegillarca granosa.</title>
        <authorList>
            <person name="Kim J."/>
        </authorList>
    </citation>
    <scope>NUCLEOTIDE SEQUENCE [LARGE SCALE GENOMIC DNA]</scope>
    <source>
        <strain evidence="7">Teg-2019</strain>
        <tissue evidence="7">Adductor muscle</tissue>
    </source>
</reference>
<keyword evidence="3 5" id="KW-1133">Transmembrane helix</keyword>
<dbReference type="InterPro" id="IPR011701">
    <property type="entry name" value="MFS"/>
</dbReference>
<keyword evidence="2 5" id="KW-0812">Transmembrane</keyword>
<gene>
    <name evidence="7" type="ORF">KUTeg_010385</name>
</gene>
<feature type="transmembrane region" description="Helical" evidence="5">
    <location>
        <begin position="837"/>
        <end position="857"/>
    </location>
</feature>
<feature type="transmembrane region" description="Helical" evidence="5">
    <location>
        <begin position="783"/>
        <end position="804"/>
    </location>
</feature>
<dbReference type="InterPro" id="IPR036259">
    <property type="entry name" value="MFS_trans_sf"/>
</dbReference>
<feature type="transmembrane region" description="Helical" evidence="5">
    <location>
        <begin position="12"/>
        <end position="34"/>
    </location>
</feature>
<evidence type="ECO:0000256" key="2">
    <source>
        <dbReference type="ARBA" id="ARBA00022692"/>
    </source>
</evidence>
<evidence type="ECO:0000259" key="6">
    <source>
        <dbReference type="PROSITE" id="PS50850"/>
    </source>
</evidence>
<feature type="transmembrane region" description="Helical" evidence="5">
    <location>
        <begin position="429"/>
        <end position="451"/>
    </location>
</feature>
<protein>
    <recommendedName>
        <fullName evidence="6">Major facilitator superfamily (MFS) profile domain-containing protein</fullName>
    </recommendedName>
</protein>
<feature type="transmembrane region" description="Helical" evidence="5">
    <location>
        <begin position="225"/>
        <end position="243"/>
    </location>
</feature>
<accession>A0ABQ9F6N2</accession>
<evidence type="ECO:0000256" key="3">
    <source>
        <dbReference type="ARBA" id="ARBA00022989"/>
    </source>
</evidence>
<evidence type="ECO:0000256" key="5">
    <source>
        <dbReference type="SAM" id="Phobius"/>
    </source>
</evidence>
<organism evidence="7 8">
    <name type="scientific">Tegillarca granosa</name>
    <name type="common">Malaysian cockle</name>
    <name type="synonym">Anadara granosa</name>
    <dbReference type="NCBI Taxonomy" id="220873"/>
    <lineage>
        <taxon>Eukaryota</taxon>
        <taxon>Metazoa</taxon>
        <taxon>Spiralia</taxon>
        <taxon>Lophotrochozoa</taxon>
        <taxon>Mollusca</taxon>
        <taxon>Bivalvia</taxon>
        <taxon>Autobranchia</taxon>
        <taxon>Pteriomorphia</taxon>
        <taxon>Arcoida</taxon>
        <taxon>Arcoidea</taxon>
        <taxon>Arcidae</taxon>
        <taxon>Tegillarca</taxon>
    </lineage>
</organism>
<evidence type="ECO:0000256" key="1">
    <source>
        <dbReference type="ARBA" id="ARBA00004141"/>
    </source>
</evidence>
<proteinExistence type="predicted"/>
<feature type="transmembrane region" description="Helical" evidence="5">
    <location>
        <begin position="757"/>
        <end position="777"/>
    </location>
</feature>
<dbReference type="PROSITE" id="PS00217">
    <property type="entry name" value="SUGAR_TRANSPORT_2"/>
    <property type="match status" value="1"/>
</dbReference>
<feature type="transmembrane region" description="Helical" evidence="5">
    <location>
        <begin position="632"/>
        <end position="651"/>
    </location>
</feature>
<dbReference type="InterPro" id="IPR005828">
    <property type="entry name" value="MFS_sugar_transport-like"/>
</dbReference>
<dbReference type="EMBL" id="JARBDR010000440">
    <property type="protein sequence ID" value="KAJ8313012.1"/>
    <property type="molecule type" value="Genomic_DNA"/>
</dbReference>
<feature type="transmembrane region" description="Helical" evidence="5">
    <location>
        <begin position="166"/>
        <end position="186"/>
    </location>
</feature>
<dbReference type="Pfam" id="PF07690">
    <property type="entry name" value="MFS_1"/>
    <property type="match status" value="1"/>
</dbReference>
<feature type="transmembrane region" description="Helical" evidence="5">
    <location>
        <begin position="198"/>
        <end position="219"/>
    </location>
</feature>
<feature type="transmembrane region" description="Helical" evidence="5">
    <location>
        <begin position="457"/>
        <end position="477"/>
    </location>
</feature>
<feature type="domain" description="Major facilitator superfamily (MFS) profile" evidence="6">
    <location>
        <begin position="28"/>
        <end position="482"/>
    </location>
</feature>
<name>A0ABQ9F6N2_TEGGR</name>
<keyword evidence="8" id="KW-1185">Reference proteome</keyword>
<evidence type="ECO:0000313" key="7">
    <source>
        <dbReference type="EMBL" id="KAJ8313012.1"/>
    </source>
</evidence>
<feature type="transmembrane region" description="Helical" evidence="5">
    <location>
        <begin position="141"/>
        <end position="160"/>
    </location>
</feature>
<dbReference type="SUPFAM" id="SSF103473">
    <property type="entry name" value="MFS general substrate transporter"/>
    <property type="match status" value="2"/>
</dbReference>
<evidence type="ECO:0000313" key="8">
    <source>
        <dbReference type="Proteomes" id="UP001217089"/>
    </source>
</evidence>
<dbReference type="InterPro" id="IPR020846">
    <property type="entry name" value="MFS_dom"/>
</dbReference>
<feature type="transmembrane region" description="Helical" evidence="5">
    <location>
        <begin position="307"/>
        <end position="328"/>
    </location>
</feature>
<sequence>MKMKITSEWTENLILECGGFGRYQILLLIVVFFFGKISPTWSVLVMSIAGAIPDWWCNETGLNNATRGNNSEYFEKCSFVNESYCNSIYFDDSMGTVVSEWGLVCDKAWITATITSIQMCGNFISALIVGHISDMFGRKPTVYAAISFLTVFNFIAYFSVSWQMFAILRFFIGFASGNYFAVYFPLMIEFIPVKQRPIVNALPSWTIWAALLGLISWLIPNWANLHLLTAAASFPLLFTWWYVKFLPESFRWLLSKNRTKEAEAVIIKMAKINRKPVPDLSRIEIGEMLEEKTNRFNAKDLFRTWKLARSTLLIFSDYTFYAISFGVQQMSGSIYLNIFLLSMVELPSNLLTYYLSNKLGRKWTCLLCNILSAVASFVVAMADITDIDPNTKRFVINVFALTAKIGNSAAWCVMATLTAETYPTVIRNIGYGFHTTVGKIGSILAPQVVYLNQYVPGLMYFVCGVSMSLSAVCTWLCEETKNKSLQDKIDTKGKNITSEWTEKLILECGGFGRYQIILLIVVIYFGKISPTWSMLVMSIAGAIPDWWCHEKSLNNATSVNSSEFFQKCWLVNESYCKSIYFEDSMGTVISEWDLVCDKAWMAATITSIQMTGYLISGLIVGHISDIIGRKPTIYAAISFLTVFNFLAYFSVSWQMFAILRFFIGFASGNYFAVYFPLMIEFIPVNKDQLFLPESFRWLLLKNRTKEAEAVIIKMAKINRKPVPDLSRIEFEEMLEEKTERFTAKDLFSTWKLARSTFLLSAMIFSGYTFYAISFGVQKMSGSIYLNIFMLSIMEIPGNLLTYYMCNKNIGYGFHTTVSRIGSILAPQVVYLNQYVPGLMYIFCGVSMSLSFVCAWLCEETKNKTLQDKIDRKKKIARKDCNTTKIYNRTIGHSSIIQYNLVIKICRTRIFQNEVKYRQLNCKHFFEKKCEKRVRKKKAALHFMMLTKIGRNVKIMFVLNMNKYVHKKDCKRVIQNMFDCANMFKKASRK</sequence>
<feature type="transmembrane region" description="Helical" evidence="5">
    <location>
        <begin position="394"/>
        <end position="417"/>
    </location>
</feature>
<feature type="transmembrane region" description="Helical" evidence="5">
    <location>
        <begin position="599"/>
        <end position="620"/>
    </location>
</feature>
<feature type="transmembrane region" description="Helical" evidence="5">
    <location>
        <begin position="108"/>
        <end position="129"/>
    </location>
</feature>
<comment type="subcellular location">
    <subcellularLocation>
        <location evidence="1">Membrane</location>
        <topology evidence="1">Multi-pass membrane protein</topology>
    </subcellularLocation>
</comment>
<dbReference type="Pfam" id="PF00083">
    <property type="entry name" value="Sugar_tr"/>
    <property type="match status" value="2"/>
</dbReference>
<dbReference type="Gene3D" id="1.20.1250.20">
    <property type="entry name" value="MFS general substrate transporter like domains"/>
    <property type="match status" value="3"/>
</dbReference>
<comment type="caution">
    <text evidence="7">The sequence shown here is derived from an EMBL/GenBank/DDBJ whole genome shotgun (WGS) entry which is preliminary data.</text>
</comment>
<dbReference type="InterPro" id="IPR005829">
    <property type="entry name" value="Sugar_transporter_CS"/>
</dbReference>
<evidence type="ECO:0000256" key="4">
    <source>
        <dbReference type="ARBA" id="ARBA00023136"/>
    </source>
</evidence>
<keyword evidence="4 5" id="KW-0472">Membrane</keyword>
<dbReference type="PROSITE" id="PS50850">
    <property type="entry name" value="MFS"/>
    <property type="match status" value="1"/>
</dbReference>
<feature type="transmembrane region" description="Helical" evidence="5">
    <location>
        <begin position="363"/>
        <end position="382"/>
    </location>
</feature>
<dbReference type="PANTHER" id="PTHR24064">
    <property type="entry name" value="SOLUTE CARRIER FAMILY 22 MEMBER"/>
    <property type="match status" value="1"/>
</dbReference>
<dbReference type="Proteomes" id="UP001217089">
    <property type="component" value="Unassembled WGS sequence"/>
</dbReference>
<feature type="transmembrane region" description="Helical" evidence="5">
    <location>
        <begin position="657"/>
        <end position="677"/>
    </location>
</feature>
<feature type="transmembrane region" description="Helical" evidence="5">
    <location>
        <begin position="334"/>
        <end position="356"/>
    </location>
</feature>